<protein>
    <submittedName>
        <fullName evidence="1">Unnamed protein product</fullName>
    </submittedName>
</protein>
<dbReference type="EMBL" id="BSXW01000524">
    <property type="protein sequence ID" value="GMF24629.1"/>
    <property type="molecule type" value="Genomic_DNA"/>
</dbReference>
<comment type="caution">
    <text evidence="1">The sequence shown here is derived from an EMBL/GenBank/DDBJ whole genome shotgun (WGS) entry which is preliminary data.</text>
</comment>
<dbReference type="Proteomes" id="UP001165083">
    <property type="component" value="Unassembled WGS sequence"/>
</dbReference>
<sequence>MLFDCRNIVLDAIALNQAKIELQRWYPTECFGDNISCALHLAAQAEIAAKLHSKQPSALISTYSGYHEPAFVKMHSTLIRGSPSLSLSTQAKLDRRESSVKDKLQGGLLCKVGQQIQAKRGSPRIPKLSGGFVQVLPWSGDRTLNKQPQTVLEPRMTKSSHPPLLLQSIETQESAKNMVTPAHGSVILEKPTSNPCVCVAPDRNDPTAVLHHHFLNVFLR</sequence>
<evidence type="ECO:0000313" key="2">
    <source>
        <dbReference type="Proteomes" id="UP001165083"/>
    </source>
</evidence>
<reference evidence="1" key="1">
    <citation type="submission" date="2023-04" db="EMBL/GenBank/DDBJ databases">
        <title>Phytophthora lilii NBRC 32176.</title>
        <authorList>
            <person name="Ichikawa N."/>
            <person name="Sato H."/>
            <person name="Tonouchi N."/>
        </authorList>
    </citation>
    <scope>NUCLEOTIDE SEQUENCE</scope>
    <source>
        <strain evidence="1">NBRC 32176</strain>
    </source>
</reference>
<gene>
    <name evidence="1" type="ORF">Plil01_001011400</name>
</gene>
<name>A0A9W6U3V0_9STRA</name>
<keyword evidence="2" id="KW-1185">Reference proteome</keyword>
<organism evidence="1 2">
    <name type="scientific">Phytophthora lilii</name>
    <dbReference type="NCBI Taxonomy" id="2077276"/>
    <lineage>
        <taxon>Eukaryota</taxon>
        <taxon>Sar</taxon>
        <taxon>Stramenopiles</taxon>
        <taxon>Oomycota</taxon>
        <taxon>Peronosporomycetes</taxon>
        <taxon>Peronosporales</taxon>
        <taxon>Peronosporaceae</taxon>
        <taxon>Phytophthora</taxon>
    </lineage>
</organism>
<evidence type="ECO:0000313" key="1">
    <source>
        <dbReference type="EMBL" id="GMF24629.1"/>
    </source>
</evidence>
<proteinExistence type="predicted"/>
<accession>A0A9W6U3V0</accession>
<dbReference type="AlphaFoldDB" id="A0A9W6U3V0"/>